<dbReference type="EMBL" id="MT143759">
    <property type="protein sequence ID" value="QJB02114.1"/>
    <property type="molecule type" value="Genomic_DNA"/>
</dbReference>
<proteinExistence type="predicted"/>
<accession>A0A6M3M1V1</accession>
<dbReference type="AlphaFoldDB" id="A0A6M3M1V1"/>
<name>A0A6M3M1V1_9ZZZZ</name>
<dbReference type="SUPFAM" id="SSF53448">
    <property type="entry name" value="Nucleotide-diphospho-sugar transferases"/>
    <property type="match status" value="1"/>
</dbReference>
<dbReference type="InterPro" id="IPR029044">
    <property type="entry name" value="Nucleotide-diphossugar_trans"/>
</dbReference>
<protein>
    <submittedName>
        <fullName evidence="1">Uncharacterized protein</fullName>
    </submittedName>
</protein>
<gene>
    <name evidence="1" type="ORF">MM171A00787_0009</name>
    <name evidence="2" type="ORF">MM171B01451_0009</name>
</gene>
<evidence type="ECO:0000313" key="2">
    <source>
        <dbReference type="EMBL" id="QJB02114.1"/>
    </source>
</evidence>
<organism evidence="1">
    <name type="scientific">viral metagenome</name>
    <dbReference type="NCBI Taxonomy" id="1070528"/>
    <lineage>
        <taxon>unclassified sequences</taxon>
        <taxon>metagenomes</taxon>
        <taxon>organismal metagenomes</taxon>
    </lineage>
</organism>
<reference evidence="1" key="1">
    <citation type="submission" date="2020-03" db="EMBL/GenBank/DDBJ databases">
        <title>The deep terrestrial virosphere.</title>
        <authorList>
            <person name="Holmfeldt K."/>
            <person name="Nilsson E."/>
            <person name="Simone D."/>
            <person name="Lopez-Fernandez M."/>
            <person name="Wu X."/>
            <person name="de Brujin I."/>
            <person name="Lundin D."/>
            <person name="Andersson A."/>
            <person name="Bertilsson S."/>
            <person name="Dopson M."/>
        </authorList>
    </citation>
    <scope>NUCLEOTIDE SEQUENCE</scope>
    <source>
        <strain evidence="1">MM171A00787</strain>
        <strain evidence="2">MM171B01451</strain>
    </source>
</reference>
<dbReference type="EMBL" id="MT143672">
    <property type="protein sequence ID" value="QJA99874.1"/>
    <property type="molecule type" value="Genomic_DNA"/>
</dbReference>
<evidence type="ECO:0000313" key="1">
    <source>
        <dbReference type="EMBL" id="QJA99874.1"/>
    </source>
</evidence>
<sequence>MNILVAVPAKRDMLFRRANDSVLQLDWYGQLDVLYLLGGASDPLAWNVVLKKLNEARILALYGNYDALYVGAGDIIMPPDALQRLAAVDADVVYLLTVLGQTPGHPWNINTSLSEGEMTFLSDNKEAARAAWGQVIDCAGHGCGLIHRRVLEKLEFRTPLPMTYAQDWYLSIDCQREGFTQKADLGVVCGHISVNPLRIYWPDPNEETLYRTEMV</sequence>